<dbReference type="InterPro" id="IPR050135">
    <property type="entry name" value="dGTPase-like"/>
</dbReference>
<dbReference type="InterPro" id="IPR006674">
    <property type="entry name" value="HD_domain"/>
</dbReference>
<dbReference type="CDD" id="cd00077">
    <property type="entry name" value="HDc"/>
    <property type="match status" value="1"/>
</dbReference>
<evidence type="ECO:0000313" key="3">
    <source>
        <dbReference type="Proteomes" id="UP000046392"/>
    </source>
</evidence>
<dbReference type="AlphaFoldDB" id="A0A0N5BGT1"/>
<evidence type="ECO:0000256" key="1">
    <source>
        <dbReference type="ARBA" id="ARBA00005776"/>
    </source>
</evidence>
<dbReference type="PANTHER" id="PTHR11373:SF4">
    <property type="entry name" value="DEOXYNUCLEOSIDE TRIPHOSPHATE TRIPHOSPHOHYDROLASE SAMHD1"/>
    <property type="match status" value="1"/>
</dbReference>
<dbReference type="SUPFAM" id="SSF109604">
    <property type="entry name" value="HD-domain/PDEase-like"/>
    <property type="match status" value="1"/>
</dbReference>
<sequence length="476" mass="55762">MSQLRSTEDRSIDDCVHGFIPIGRLANLIIDTKYFDRTKEIHQTGMAKIVYPCAEHSRKTHMLGTFFLSLCVLEKLVKSQPNLKINKTDILCVSIAALCHDIGHGPYSHLYDGPFMNAVNKESNFKHEIASVEILKKLFQDYPDIKAEFDEYLEEKDYTFIYECINPKFPFMVDGKWLLKGRGKDKSFLYDIVSNVHTGIDVDRFDYFLRDSFFCSIKGSQFDVDVLHRIIDYSRVVYDSKLGYNRIGYAFKVKNCINAVFETRKFLFETLYFHKTCLSYEHILLKAWIEADKYLEFKTKKGDKLKLSTLYKDWELYSLVTEHVVNALIQFYPDDRLSKSRELLDRLRDRKLPKAVFYLQDDKLDGMEEKFIKEWIMENSKENLDEEKLFVKIRRIHSGKGIHKNPMDDVLFYNHKDIKNNNIVDEGIASKNKHKGTTEELPGGKVDAYIYTDYGIDTCERNAIIAAARQFEETFF</sequence>
<proteinExistence type="inferred from homology"/>
<dbReference type="STRING" id="174720.A0A0N5BGT1"/>
<dbReference type="Proteomes" id="UP000046392">
    <property type="component" value="Unplaced"/>
</dbReference>
<reference evidence="4" key="1">
    <citation type="submission" date="2017-02" db="UniProtKB">
        <authorList>
            <consortium name="WormBaseParasite"/>
        </authorList>
    </citation>
    <scope>IDENTIFICATION</scope>
</reference>
<dbReference type="GO" id="GO:0005634">
    <property type="term" value="C:nucleus"/>
    <property type="evidence" value="ECO:0007669"/>
    <property type="project" value="TreeGrafter"/>
</dbReference>
<dbReference type="WBParaSite" id="SPAL_0000518100.2">
    <property type="protein sequence ID" value="SPAL_0000518100.2"/>
    <property type="gene ID" value="SPAL_0000518100"/>
</dbReference>
<evidence type="ECO:0000259" key="2">
    <source>
        <dbReference type="SMART" id="SM00471"/>
    </source>
</evidence>
<keyword evidence="3" id="KW-1185">Reference proteome</keyword>
<accession>A0A0N5BGT1</accession>
<feature type="domain" description="HD/PDEase" evidence="2">
    <location>
        <begin position="54"/>
        <end position="217"/>
    </location>
</feature>
<name>A0A0N5BGT1_STREA</name>
<protein>
    <submittedName>
        <fullName evidence="4">HD domain-containing protein</fullName>
    </submittedName>
</protein>
<dbReference type="InterPro" id="IPR003607">
    <property type="entry name" value="HD/PDEase_dom"/>
</dbReference>
<dbReference type="Pfam" id="PF01966">
    <property type="entry name" value="HD"/>
    <property type="match status" value="1"/>
</dbReference>
<dbReference type="PANTHER" id="PTHR11373">
    <property type="entry name" value="DEOXYNUCLEOSIDE TRIPHOSPHATE TRIPHOSPHOHYDROLASE"/>
    <property type="match status" value="1"/>
</dbReference>
<evidence type="ECO:0000313" key="4">
    <source>
        <dbReference type="WBParaSite" id="SPAL_0000518100.2"/>
    </source>
</evidence>
<dbReference type="Gene3D" id="1.10.3210.10">
    <property type="entry name" value="Hypothetical protein af1432"/>
    <property type="match status" value="1"/>
</dbReference>
<dbReference type="GO" id="GO:0008832">
    <property type="term" value="F:dGTPase activity"/>
    <property type="evidence" value="ECO:0007669"/>
    <property type="project" value="TreeGrafter"/>
</dbReference>
<dbReference type="SMART" id="SM00471">
    <property type="entry name" value="HDc"/>
    <property type="match status" value="1"/>
</dbReference>
<comment type="similarity">
    <text evidence="1">Belongs to the SAMHD1 family.</text>
</comment>
<dbReference type="GO" id="GO:0006203">
    <property type="term" value="P:dGTP catabolic process"/>
    <property type="evidence" value="ECO:0007669"/>
    <property type="project" value="TreeGrafter"/>
</dbReference>
<organism evidence="3 4">
    <name type="scientific">Strongyloides papillosus</name>
    <name type="common">Intestinal threadworm</name>
    <dbReference type="NCBI Taxonomy" id="174720"/>
    <lineage>
        <taxon>Eukaryota</taxon>
        <taxon>Metazoa</taxon>
        <taxon>Ecdysozoa</taxon>
        <taxon>Nematoda</taxon>
        <taxon>Chromadorea</taxon>
        <taxon>Rhabditida</taxon>
        <taxon>Tylenchina</taxon>
        <taxon>Panagrolaimomorpha</taxon>
        <taxon>Strongyloidoidea</taxon>
        <taxon>Strongyloididae</taxon>
        <taxon>Strongyloides</taxon>
    </lineage>
</organism>